<dbReference type="Gene3D" id="3.40.50.2300">
    <property type="match status" value="1"/>
</dbReference>
<dbReference type="EMBL" id="HBGU01044096">
    <property type="protein sequence ID" value="CAD9476638.1"/>
    <property type="molecule type" value="Transcribed_RNA"/>
</dbReference>
<gene>
    <name evidence="3" type="ORF">CBRE1094_LOCUS24019</name>
</gene>
<evidence type="ECO:0000313" key="3">
    <source>
        <dbReference type="EMBL" id="CAD9476638.1"/>
    </source>
</evidence>
<dbReference type="PROSITE" id="PS50110">
    <property type="entry name" value="RESPONSE_REGULATORY"/>
    <property type="match status" value="1"/>
</dbReference>
<proteinExistence type="predicted"/>
<dbReference type="InterPro" id="IPR011006">
    <property type="entry name" value="CheY-like_superfamily"/>
</dbReference>
<name>A0A7S2MD10_9EUKA</name>
<sequence>MNRMLLRQAFTTRFGTDWVVHEASTAEEALAALSTGHGFHLAILDEIYSDFCEAGMRGSDVIRHVRQREEANCEARLPVIACTGLASQDVARLRALGADDIWDKPFPSPRDGSMQRRVAKLMPSFVL</sequence>
<dbReference type="SUPFAM" id="SSF52172">
    <property type="entry name" value="CheY-like"/>
    <property type="match status" value="1"/>
</dbReference>
<reference evidence="3" key="1">
    <citation type="submission" date="2021-01" db="EMBL/GenBank/DDBJ databases">
        <authorList>
            <person name="Corre E."/>
            <person name="Pelletier E."/>
            <person name="Niang G."/>
            <person name="Scheremetjew M."/>
            <person name="Finn R."/>
            <person name="Kale V."/>
            <person name="Holt S."/>
            <person name="Cochrane G."/>
            <person name="Meng A."/>
            <person name="Brown T."/>
            <person name="Cohen L."/>
        </authorList>
    </citation>
    <scope>NUCLEOTIDE SEQUENCE</scope>
    <source>
        <strain evidence="3">UTEX LB 985</strain>
    </source>
</reference>
<feature type="domain" description="Response regulatory" evidence="2">
    <location>
        <begin position="1"/>
        <end position="119"/>
    </location>
</feature>
<evidence type="ECO:0000259" key="2">
    <source>
        <dbReference type="PROSITE" id="PS50110"/>
    </source>
</evidence>
<protein>
    <recommendedName>
        <fullName evidence="2">Response regulatory domain-containing protein</fullName>
    </recommendedName>
</protein>
<dbReference type="InterPro" id="IPR001789">
    <property type="entry name" value="Sig_transdc_resp-reg_receiver"/>
</dbReference>
<dbReference type="GO" id="GO:0000160">
    <property type="term" value="P:phosphorelay signal transduction system"/>
    <property type="evidence" value="ECO:0007669"/>
    <property type="project" value="InterPro"/>
</dbReference>
<dbReference type="AlphaFoldDB" id="A0A7S2MD10"/>
<feature type="modified residue" description="4-aspartylphosphate" evidence="1">
    <location>
        <position position="45"/>
    </location>
</feature>
<accession>A0A7S2MD10</accession>
<keyword evidence="1" id="KW-0597">Phosphoprotein</keyword>
<organism evidence="3">
    <name type="scientific">Haptolina brevifila</name>
    <dbReference type="NCBI Taxonomy" id="156173"/>
    <lineage>
        <taxon>Eukaryota</taxon>
        <taxon>Haptista</taxon>
        <taxon>Haptophyta</taxon>
        <taxon>Prymnesiophyceae</taxon>
        <taxon>Prymnesiales</taxon>
        <taxon>Prymnesiaceae</taxon>
        <taxon>Haptolina</taxon>
    </lineage>
</organism>
<evidence type="ECO:0000256" key="1">
    <source>
        <dbReference type="PROSITE-ProRule" id="PRU00169"/>
    </source>
</evidence>